<geneLocation type="plasmid" evidence="1 2">
    <name>pQ15_94_4</name>
</geneLocation>
<name>A0AAJ4NA05_AGRTU</name>
<evidence type="ECO:0000313" key="1">
    <source>
        <dbReference type="EMBL" id="QTG17331.1"/>
    </source>
</evidence>
<keyword evidence="1" id="KW-0614">Plasmid</keyword>
<protein>
    <submittedName>
        <fullName evidence="1">Uncharacterized protein</fullName>
    </submittedName>
</protein>
<dbReference type="AlphaFoldDB" id="A0AAJ4NA05"/>
<reference evidence="1" key="1">
    <citation type="submission" date="2020-02" db="EMBL/GenBank/DDBJ databases">
        <title>Unexpected conservation and global transmission of agrobacterial virulence plasmids.</title>
        <authorList>
            <person name="Weisberg A.J."/>
            <person name="Davis E.W. II"/>
            <person name="Tabima J.R."/>
            <person name="Belcher M.S."/>
            <person name="Miller M."/>
            <person name="Kuo C.-H."/>
            <person name="Loper J.E."/>
            <person name="Grunwald N.J."/>
            <person name="Putnam M.L."/>
            <person name="Chang J.H."/>
        </authorList>
    </citation>
    <scope>NUCLEOTIDE SEQUENCE</scope>
    <source>
        <strain evidence="1">Q15/94</strain>
        <plasmid evidence="1">pQ15_94_4</plasmid>
    </source>
</reference>
<sequence length="233" mass="26192">MAVIPVQLQLQQIPDRIRGMATAALHQANTHAVYMDPGKEHWSLMSVLNTAHAGELFIKAIIAKVNPLLVFKTVDPSAIPTDEAVIAALLSNGMTHNFEKLPTVLFTTTGITVPNLPVFERLRKARNSIQHFCPPDGEQDPSALSLEFIYSIIDPLIYSQFGLFAIEFHEDDNVSYDYVVGTLLSRQIRFSVPDDFAVTEIELEDEIEDASESYKEWFRSELRRIGKADLITF</sequence>
<dbReference type="Proteomes" id="UP000663946">
    <property type="component" value="Plasmid pQ15_94_4"/>
</dbReference>
<dbReference type="RefSeq" id="WP_333722938.1">
    <property type="nucleotide sequence ID" value="NZ_CP049221.1"/>
</dbReference>
<evidence type="ECO:0000313" key="2">
    <source>
        <dbReference type="Proteomes" id="UP000663946"/>
    </source>
</evidence>
<gene>
    <name evidence="1" type="ORF">G6M86_29040</name>
</gene>
<proteinExistence type="predicted"/>
<accession>A0AAJ4NA05</accession>
<dbReference type="EMBL" id="CP049221">
    <property type="protein sequence ID" value="QTG17331.1"/>
    <property type="molecule type" value="Genomic_DNA"/>
</dbReference>
<organism evidence="1 2">
    <name type="scientific">Agrobacterium tumefaciens</name>
    <dbReference type="NCBI Taxonomy" id="358"/>
    <lineage>
        <taxon>Bacteria</taxon>
        <taxon>Pseudomonadati</taxon>
        <taxon>Pseudomonadota</taxon>
        <taxon>Alphaproteobacteria</taxon>
        <taxon>Hyphomicrobiales</taxon>
        <taxon>Rhizobiaceae</taxon>
        <taxon>Rhizobium/Agrobacterium group</taxon>
        <taxon>Agrobacterium</taxon>
        <taxon>Agrobacterium tumefaciens complex</taxon>
    </lineage>
</organism>